<dbReference type="GeneID" id="92794464"/>
<dbReference type="STRING" id="428127.EUBDOL_01257"/>
<proteinExistence type="predicted"/>
<dbReference type="SUPFAM" id="SSF47598">
    <property type="entry name" value="Ribbon-helix-helix"/>
    <property type="match status" value="1"/>
</dbReference>
<evidence type="ECO:0000313" key="3">
    <source>
        <dbReference type="Proteomes" id="UP000004090"/>
    </source>
</evidence>
<dbReference type="EMBL" id="ABAW02000019">
    <property type="protein sequence ID" value="EDP11337.1"/>
    <property type="molecule type" value="Genomic_DNA"/>
</dbReference>
<dbReference type="InterPro" id="IPR053842">
    <property type="entry name" value="NikA-like"/>
</dbReference>
<feature type="region of interest" description="Disordered" evidence="1">
    <location>
        <begin position="1"/>
        <end position="20"/>
    </location>
</feature>
<protein>
    <recommendedName>
        <fullName evidence="4">DUF1778 domain-containing protein</fullName>
    </recommendedName>
</protein>
<accession>A8RC36</accession>
<evidence type="ECO:0000313" key="2">
    <source>
        <dbReference type="EMBL" id="EDP11337.1"/>
    </source>
</evidence>
<comment type="caution">
    <text evidence="2">The sequence shown here is derived from an EMBL/GenBank/DDBJ whole genome shotgun (WGS) entry which is preliminary data.</text>
</comment>
<feature type="compositionally biased region" description="Basic and acidic residues" evidence="1">
    <location>
        <begin position="9"/>
        <end position="20"/>
    </location>
</feature>
<evidence type="ECO:0008006" key="4">
    <source>
        <dbReference type="Google" id="ProtNLM"/>
    </source>
</evidence>
<dbReference type="GO" id="GO:0006355">
    <property type="term" value="P:regulation of DNA-templated transcription"/>
    <property type="evidence" value="ECO:0007669"/>
    <property type="project" value="InterPro"/>
</dbReference>
<dbReference type="Pfam" id="PF21983">
    <property type="entry name" value="NikA-like"/>
    <property type="match status" value="1"/>
</dbReference>
<dbReference type="AlphaFoldDB" id="A8RC36"/>
<name>A8RC36_9FIRM</name>
<reference evidence="2 3" key="1">
    <citation type="submission" date="2007-09" db="EMBL/GenBank/DDBJ databases">
        <title>Draft genome sequence of Eubacterium dolichum (DSM 3991).</title>
        <authorList>
            <person name="Sudarsanam P."/>
            <person name="Ley R."/>
            <person name="Guruge J."/>
            <person name="Turnbaugh P.J."/>
            <person name="Mahowald M."/>
            <person name="Liep D."/>
            <person name="Gordon J."/>
        </authorList>
    </citation>
    <scope>NUCLEOTIDE SEQUENCE [LARGE SCALE GENOMIC DNA]</scope>
    <source>
        <strain evidence="2 3">DSM 3991</strain>
    </source>
</reference>
<dbReference type="Proteomes" id="UP000004090">
    <property type="component" value="Unassembled WGS sequence"/>
</dbReference>
<dbReference type="HOGENOM" id="CLU_3079950_0_0_9"/>
<evidence type="ECO:0000256" key="1">
    <source>
        <dbReference type="SAM" id="MobiDB-lite"/>
    </source>
</evidence>
<dbReference type="Gene3D" id="1.20.5.780">
    <property type="entry name" value="Single helix bin"/>
    <property type="match status" value="1"/>
</dbReference>
<dbReference type="RefSeq" id="WP_004799622.1">
    <property type="nucleotide sequence ID" value="NZ_DS483475.1"/>
</dbReference>
<sequence length="52" mass="6019">MTNKTMGRPKVENPRNERLNIRLTKEEKEKILSNAKKSGMSLTDYVVSKLLK</sequence>
<gene>
    <name evidence="2" type="ORF">EUBDOL_01257</name>
</gene>
<organism evidence="2 3">
    <name type="scientific">Amedibacillus dolichus DSM 3991</name>
    <dbReference type="NCBI Taxonomy" id="428127"/>
    <lineage>
        <taxon>Bacteria</taxon>
        <taxon>Bacillati</taxon>
        <taxon>Bacillota</taxon>
        <taxon>Erysipelotrichia</taxon>
        <taxon>Erysipelotrichales</taxon>
        <taxon>Erysipelotrichaceae</taxon>
        <taxon>Amedibacillus</taxon>
    </lineage>
</organism>
<dbReference type="InterPro" id="IPR010985">
    <property type="entry name" value="Ribbon_hlx_hlx"/>
</dbReference>
<reference evidence="2 3" key="2">
    <citation type="submission" date="2007-09" db="EMBL/GenBank/DDBJ databases">
        <authorList>
            <person name="Fulton L."/>
            <person name="Clifton S."/>
            <person name="Fulton B."/>
            <person name="Xu J."/>
            <person name="Minx P."/>
            <person name="Pepin K.H."/>
            <person name="Johnson M."/>
            <person name="Thiruvilangam P."/>
            <person name="Bhonagiri V."/>
            <person name="Nash W.E."/>
            <person name="Mardis E.R."/>
            <person name="Wilson R.K."/>
        </authorList>
    </citation>
    <scope>NUCLEOTIDE SEQUENCE [LARGE SCALE GENOMIC DNA]</scope>
    <source>
        <strain evidence="2 3">DSM 3991</strain>
    </source>
</reference>